<evidence type="ECO:0000313" key="4">
    <source>
        <dbReference type="Proteomes" id="UP000590740"/>
    </source>
</evidence>
<comment type="caution">
    <text evidence="3">The sequence shown here is derived from an EMBL/GenBank/DDBJ whole genome shotgun (WGS) entry which is preliminary data.</text>
</comment>
<gene>
    <name evidence="3" type="ORF">HNQ65_001434</name>
</gene>
<dbReference type="AlphaFoldDB" id="A0A7W8DJH9"/>
<feature type="chain" id="PRO_5030831397" evidence="1">
    <location>
        <begin position="21"/>
        <end position="455"/>
    </location>
</feature>
<evidence type="ECO:0000259" key="2">
    <source>
        <dbReference type="Pfam" id="PF13360"/>
    </source>
</evidence>
<dbReference type="Pfam" id="PF13360">
    <property type="entry name" value="PQQ_2"/>
    <property type="match status" value="2"/>
</dbReference>
<dbReference type="SUPFAM" id="SSF50998">
    <property type="entry name" value="Quinoprotein alcohol dehydrogenase-like"/>
    <property type="match status" value="2"/>
</dbReference>
<feature type="domain" description="Pyrrolo-quinoline quinone repeat" evidence="2">
    <location>
        <begin position="46"/>
        <end position="176"/>
    </location>
</feature>
<reference evidence="3 4" key="1">
    <citation type="submission" date="2020-08" db="EMBL/GenBank/DDBJ databases">
        <title>Genomic Encyclopedia of Type Strains, Phase IV (KMG-IV): sequencing the most valuable type-strain genomes for metagenomic binning, comparative biology and taxonomic classification.</title>
        <authorList>
            <person name="Goeker M."/>
        </authorList>
    </citation>
    <scope>NUCLEOTIDE SEQUENCE [LARGE SCALE GENOMIC DNA]</scope>
    <source>
        <strain evidence="3 4">DSM 12252</strain>
    </source>
</reference>
<feature type="signal peptide" evidence="1">
    <location>
        <begin position="1"/>
        <end position="20"/>
    </location>
</feature>
<accession>A0A7W8DJH9</accession>
<keyword evidence="4" id="KW-1185">Reference proteome</keyword>
<dbReference type="PANTHER" id="PTHR34512">
    <property type="entry name" value="CELL SURFACE PROTEIN"/>
    <property type="match status" value="1"/>
</dbReference>
<dbReference type="PANTHER" id="PTHR34512:SF30">
    <property type="entry name" value="OUTER MEMBRANE PROTEIN ASSEMBLY FACTOR BAMB"/>
    <property type="match status" value="1"/>
</dbReference>
<dbReference type="Proteomes" id="UP000590740">
    <property type="component" value="Unassembled WGS sequence"/>
</dbReference>
<evidence type="ECO:0000256" key="1">
    <source>
        <dbReference type="SAM" id="SignalP"/>
    </source>
</evidence>
<keyword evidence="1" id="KW-0732">Signal</keyword>
<dbReference type="InterPro" id="IPR002372">
    <property type="entry name" value="PQQ_rpt_dom"/>
</dbReference>
<protein>
    <submittedName>
        <fullName evidence="3">Outer membrane protein assembly factor BamB</fullName>
    </submittedName>
</protein>
<feature type="domain" description="Pyrrolo-quinoline quinone repeat" evidence="2">
    <location>
        <begin position="204"/>
        <end position="445"/>
    </location>
</feature>
<dbReference type="Gene3D" id="2.130.10.10">
    <property type="entry name" value="YVTN repeat-like/Quinoprotein amine dehydrogenase"/>
    <property type="match status" value="2"/>
</dbReference>
<dbReference type="InterPro" id="IPR011047">
    <property type="entry name" value="Quinoprotein_ADH-like_sf"/>
</dbReference>
<dbReference type="EMBL" id="JACHIG010000002">
    <property type="protein sequence ID" value="MBB5031866.1"/>
    <property type="molecule type" value="Genomic_DNA"/>
</dbReference>
<dbReference type="RefSeq" id="WP_184338798.1">
    <property type="nucleotide sequence ID" value="NZ_JACHIG010000002.1"/>
</dbReference>
<dbReference type="InterPro" id="IPR015943">
    <property type="entry name" value="WD40/YVTN_repeat-like_dom_sf"/>
</dbReference>
<proteinExistence type="predicted"/>
<name>A0A7W8DJH9_9BACT</name>
<sequence>MKSPAALLLACLFLSSAALAENWPSWRGPSQDGSSPETGLPEKFSATEGVRWAADVPGIAASVPVVWGDNIFITAPVAAEQKLVALCYDKQTGKEKWRTTISEGSEVQWDDKSNLASPSAVTDGDRVYFLFANAIAAACDFNGKILWKRDFKETHGAFATQWTYGSSPALDGGKLYIQVLQRNEAFQFQGKFDKGTPGKDMSSYILAVDPTTGKDLWKHIRPSLANTESLEAFSSPVFTTYKGQRLMLISGGDTLTIHDAATGKEFSRIATWNPPGEGYNKFFRLVPSPVVGDGVAIVCAPKNSPVFALPLDAKGETKPLWQTEPKGVTSDVPTPAFYKGKFYVLDGGKKVLSCLEPKTGKVLWSGELGGKTKFESSPTVVDDKVYCINFWGEVYVAKANTDKFELLSVNEMGNGTKPNGNAASVRASVSVSDGCLFIRSQDKLFCIGKKVQAAP</sequence>
<organism evidence="3 4">
    <name type="scientific">Prosthecobacter vanneervenii</name>
    <dbReference type="NCBI Taxonomy" id="48466"/>
    <lineage>
        <taxon>Bacteria</taxon>
        <taxon>Pseudomonadati</taxon>
        <taxon>Verrucomicrobiota</taxon>
        <taxon>Verrucomicrobiia</taxon>
        <taxon>Verrucomicrobiales</taxon>
        <taxon>Verrucomicrobiaceae</taxon>
        <taxon>Prosthecobacter</taxon>
    </lineage>
</organism>
<evidence type="ECO:0000313" key="3">
    <source>
        <dbReference type="EMBL" id="MBB5031866.1"/>
    </source>
</evidence>